<dbReference type="InterPro" id="IPR020845">
    <property type="entry name" value="AMP-binding_CS"/>
</dbReference>
<dbReference type="GO" id="GO:0031956">
    <property type="term" value="F:medium-chain fatty acid-CoA ligase activity"/>
    <property type="evidence" value="ECO:0007669"/>
    <property type="project" value="TreeGrafter"/>
</dbReference>
<dbReference type="PROSITE" id="PS00455">
    <property type="entry name" value="AMP_BINDING"/>
    <property type="match status" value="1"/>
</dbReference>
<dbReference type="Gene3D" id="3.40.50.12780">
    <property type="entry name" value="N-terminal domain of ligase-like"/>
    <property type="match status" value="1"/>
</dbReference>
<sequence>SVEIDPEDPWILLYTSGTTGKPKGVIRSHRSYTSFFLINATEFSYTPLDYGLALMPLSHVNSTFYAFVFTYIGASVYIHLEYNFNPEEVLQILDREKITFTSLIPTHFNLILELPDEVKSKYDFSSIRSLLTSSAPATKEMKYGVMELFKNAKLFEAYGSTEAGLVTILRPEDQFTKAGSIGKECIGSDIIRILDSNKQLVADGEIGELFSRSPMQLTEYYKLPEKTIESTIDGFFSAGD</sequence>
<evidence type="ECO:0000259" key="3">
    <source>
        <dbReference type="Pfam" id="PF00501"/>
    </source>
</evidence>
<dbReference type="GO" id="GO:0006631">
    <property type="term" value="P:fatty acid metabolic process"/>
    <property type="evidence" value="ECO:0007669"/>
    <property type="project" value="TreeGrafter"/>
</dbReference>
<name>X0YIN4_9ZZZZ</name>
<evidence type="ECO:0000256" key="1">
    <source>
        <dbReference type="ARBA" id="ARBA00006432"/>
    </source>
</evidence>
<dbReference type="Pfam" id="PF00501">
    <property type="entry name" value="AMP-binding"/>
    <property type="match status" value="1"/>
</dbReference>
<comment type="caution">
    <text evidence="4">The sequence shown here is derived from an EMBL/GenBank/DDBJ whole genome shotgun (WGS) entry which is preliminary data.</text>
</comment>
<keyword evidence="2" id="KW-0436">Ligase</keyword>
<protein>
    <recommendedName>
        <fullName evidence="3">AMP-dependent synthetase/ligase domain-containing protein</fullName>
    </recommendedName>
</protein>
<feature type="domain" description="AMP-dependent synthetase/ligase" evidence="3">
    <location>
        <begin position="3"/>
        <end position="221"/>
    </location>
</feature>
<dbReference type="InterPro" id="IPR000873">
    <property type="entry name" value="AMP-dep_synth/lig_dom"/>
</dbReference>
<dbReference type="InterPro" id="IPR042099">
    <property type="entry name" value="ANL_N_sf"/>
</dbReference>
<evidence type="ECO:0000313" key="4">
    <source>
        <dbReference type="EMBL" id="GAG36686.1"/>
    </source>
</evidence>
<proteinExistence type="inferred from homology"/>
<dbReference type="EMBL" id="BARS01049783">
    <property type="protein sequence ID" value="GAG36686.1"/>
    <property type="molecule type" value="Genomic_DNA"/>
</dbReference>
<reference evidence="4" key="1">
    <citation type="journal article" date="2014" name="Front. Microbiol.">
        <title>High frequency of phylogenetically diverse reductive dehalogenase-homologous genes in deep subseafloor sedimentary metagenomes.</title>
        <authorList>
            <person name="Kawai M."/>
            <person name="Futagami T."/>
            <person name="Toyoda A."/>
            <person name="Takaki Y."/>
            <person name="Nishi S."/>
            <person name="Hori S."/>
            <person name="Arai W."/>
            <person name="Tsubouchi T."/>
            <person name="Morono Y."/>
            <person name="Uchiyama I."/>
            <person name="Ito T."/>
            <person name="Fujiyama A."/>
            <person name="Inagaki F."/>
            <person name="Takami H."/>
        </authorList>
    </citation>
    <scope>NUCLEOTIDE SEQUENCE</scope>
    <source>
        <strain evidence="4">Expedition CK06-06</strain>
    </source>
</reference>
<dbReference type="PANTHER" id="PTHR43201:SF5">
    <property type="entry name" value="MEDIUM-CHAIN ACYL-COA LIGASE ACSF2, MITOCHONDRIAL"/>
    <property type="match status" value="1"/>
</dbReference>
<feature type="non-terminal residue" evidence="4">
    <location>
        <position position="1"/>
    </location>
</feature>
<accession>X0YIN4</accession>
<dbReference type="PANTHER" id="PTHR43201">
    <property type="entry name" value="ACYL-COA SYNTHETASE"/>
    <property type="match status" value="1"/>
</dbReference>
<dbReference type="SUPFAM" id="SSF56801">
    <property type="entry name" value="Acetyl-CoA synthetase-like"/>
    <property type="match status" value="1"/>
</dbReference>
<evidence type="ECO:0000256" key="2">
    <source>
        <dbReference type="ARBA" id="ARBA00022598"/>
    </source>
</evidence>
<comment type="similarity">
    <text evidence="1">Belongs to the ATP-dependent AMP-binding enzyme family.</text>
</comment>
<gene>
    <name evidence="4" type="ORF">S01H1_74413</name>
</gene>
<feature type="non-terminal residue" evidence="4">
    <location>
        <position position="240"/>
    </location>
</feature>
<organism evidence="4">
    <name type="scientific">marine sediment metagenome</name>
    <dbReference type="NCBI Taxonomy" id="412755"/>
    <lineage>
        <taxon>unclassified sequences</taxon>
        <taxon>metagenomes</taxon>
        <taxon>ecological metagenomes</taxon>
    </lineage>
</organism>
<dbReference type="AlphaFoldDB" id="X0YIN4"/>